<organism evidence="2 3">
    <name type="scientific">Enterococcus durans</name>
    <dbReference type="NCBI Taxonomy" id="53345"/>
    <lineage>
        <taxon>Bacteria</taxon>
        <taxon>Bacillati</taxon>
        <taxon>Bacillota</taxon>
        <taxon>Bacilli</taxon>
        <taxon>Lactobacillales</taxon>
        <taxon>Enterococcaceae</taxon>
        <taxon>Enterococcus</taxon>
    </lineage>
</organism>
<dbReference type="Proteomes" id="UP000252797">
    <property type="component" value="Unassembled WGS sequence"/>
</dbReference>
<accession>A0A367CEX1</accession>
<protein>
    <recommendedName>
        <fullName evidence="1">Pyridine nucleotide-disulphide oxidoreductase dimerisation domain-containing protein</fullName>
    </recommendedName>
</protein>
<evidence type="ECO:0000313" key="3">
    <source>
        <dbReference type="Proteomes" id="UP000252797"/>
    </source>
</evidence>
<dbReference type="InterPro" id="IPR016156">
    <property type="entry name" value="FAD/NAD-linked_Rdtase_dimer_sf"/>
</dbReference>
<comment type="caution">
    <text evidence="2">The sequence shown here is derived from an EMBL/GenBank/DDBJ whole genome shotgun (WGS) entry which is preliminary data.</text>
</comment>
<feature type="domain" description="Pyridine nucleotide-disulphide oxidoreductase dimerisation" evidence="1">
    <location>
        <begin position="11"/>
        <end position="82"/>
    </location>
</feature>
<dbReference type="SUPFAM" id="SSF55424">
    <property type="entry name" value="FAD/NAD-linked reductases, dimerisation (C-terminal) domain"/>
    <property type="match status" value="1"/>
</dbReference>
<dbReference type="InterPro" id="IPR004099">
    <property type="entry name" value="Pyr_nucl-diS_OxRdtase_dimer"/>
</dbReference>
<dbReference type="Gene3D" id="3.30.390.30">
    <property type="match status" value="1"/>
</dbReference>
<dbReference type="Pfam" id="PF02852">
    <property type="entry name" value="Pyr_redox_dim"/>
    <property type="match status" value="1"/>
</dbReference>
<evidence type="ECO:0000313" key="2">
    <source>
        <dbReference type="EMBL" id="RCA11094.1"/>
    </source>
</evidence>
<sequence length="93" mass="10326">MDYSTTCVEVANHSNYYSVQEKIKIKLVYDKQTKVVYGAQLFGKNETVLRSTGLAVAIHGQMTTKELGFIDFAYAPPFASTWEAINVVANTAK</sequence>
<dbReference type="AlphaFoldDB" id="A0A367CEX1"/>
<proteinExistence type="predicted"/>
<reference evidence="2 3" key="1">
    <citation type="submission" date="2015-06" db="EMBL/GenBank/DDBJ databases">
        <title>The Genome Sequence of Enterococcus durans 4EA1.</title>
        <authorList>
            <consortium name="The Broad Institute Genomics Platform"/>
            <consortium name="The Broad Institute Genome Sequencing Center for Infectious Disease"/>
            <person name="Earl A.M."/>
            <person name="Van Tyne D."/>
            <person name="Lebreton F."/>
            <person name="Saavedra J.T."/>
            <person name="Gilmore M.S."/>
            <person name="Manson Mcguire A."/>
            <person name="Clock S."/>
            <person name="Crupain M."/>
            <person name="Rangan U."/>
            <person name="Young S."/>
            <person name="Abouelleil A."/>
            <person name="Cao P."/>
            <person name="Chapman S.B."/>
            <person name="Griggs A."/>
            <person name="Priest M."/>
            <person name="Shea T."/>
            <person name="Wortman J."/>
            <person name="Nusbaum C."/>
            <person name="Birren B."/>
        </authorList>
    </citation>
    <scope>NUCLEOTIDE SEQUENCE [LARGE SCALE GENOMIC DNA]</scope>
    <source>
        <strain evidence="2 3">4EA1</strain>
    </source>
</reference>
<gene>
    <name evidence="2" type="ORF">EA71_01849</name>
</gene>
<evidence type="ECO:0000259" key="1">
    <source>
        <dbReference type="Pfam" id="PF02852"/>
    </source>
</evidence>
<name>A0A367CEX1_9ENTE</name>
<dbReference type="EMBL" id="LEPB01000004">
    <property type="protein sequence ID" value="RCA11094.1"/>
    <property type="molecule type" value="Genomic_DNA"/>
</dbReference>